<organism evidence="1 2">
    <name type="scientific">Macrostomum lignano</name>
    <dbReference type="NCBI Taxonomy" id="282301"/>
    <lineage>
        <taxon>Eukaryota</taxon>
        <taxon>Metazoa</taxon>
        <taxon>Spiralia</taxon>
        <taxon>Lophotrochozoa</taxon>
        <taxon>Platyhelminthes</taxon>
        <taxon>Rhabditophora</taxon>
        <taxon>Macrostomorpha</taxon>
        <taxon>Macrostomida</taxon>
        <taxon>Macrostomidae</taxon>
        <taxon>Macrostomum</taxon>
    </lineage>
</organism>
<proteinExistence type="predicted"/>
<sequence length="129" mass="15149">MTTTGSKKMLRDETCSEAYPFYCYQDATAANRAAKRPDNGEFHLVEIKERVQPDPGCWKNQSIRMSRLECTMACLEFEFGDCVGFYWHPTRRQCVLLPYFDASLPLDISDFSANETEQMQWTKYRRTEF</sequence>
<dbReference type="Proteomes" id="UP000215902">
    <property type="component" value="Unassembled WGS sequence"/>
</dbReference>
<keyword evidence="2" id="KW-1185">Reference proteome</keyword>
<reference evidence="1 2" key="1">
    <citation type="submission" date="2017-06" db="EMBL/GenBank/DDBJ databases">
        <title>A platform for efficient transgenesis in Macrostomum lignano, a flatworm model organism for stem cell research.</title>
        <authorList>
            <person name="Berezikov E."/>
        </authorList>
    </citation>
    <scope>NUCLEOTIDE SEQUENCE [LARGE SCALE GENOMIC DNA]</scope>
    <source>
        <strain evidence="1">DV1</strain>
        <tissue evidence="1">Whole organism</tissue>
    </source>
</reference>
<dbReference type="EMBL" id="NIVC01003968">
    <property type="protein sequence ID" value="PAA49127.1"/>
    <property type="molecule type" value="Genomic_DNA"/>
</dbReference>
<evidence type="ECO:0000313" key="1">
    <source>
        <dbReference type="EMBL" id="PAA49127.1"/>
    </source>
</evidence>
<name>A0A267DK99_9PLAT</name>
<gene>
    <name evidence="1" type="ORF">BOX15_Mlig021542g1</name>
</gene>
<protein>
    <submittedName>
        <fullName evidence="1">Uncharacterized protein</fullName>
    </submittedName>
</protein>
<evidence type="ECO:0000313" key="2">
    <source>
        <dbReference type="Proteomes" id="UP000215902"/>
    </source>
</evidence>
<accession>A0A267DK99</accession>
<dbReference type="AlphaFoldDB" id="A0A267DK99"/>
<comment type="caution">
    <text evidence="1">The sequence shown here is derived from an EMBL/GenBank/DDBJ whole genome shotgun (WGS) entry which is preliminary data.</text>
</comment>